<dbReference type="Proteomes" id="UP000680865">
    <property type="component" value="Unassembled WGS sequence"/>
</dbReference>
<dbReference type="InterPro" id="IPR036513">
    <property type="entry name" value="STAS_dom_sf"/>
</dbReference>
<organism evidence="3 4">
    <name type="scientific">Winogradskya consettensis</name>
    <dbReference type="NCBI Taxonomy" id="113560"/>
    <lineage>
        <taxon>Bacteria</taxon>
        <taxon>Bacillati</taxon>
        <taxon>Actinomycetota</taxon>
        <taxon>Actinomycetes</taxon>
        <taxon>Micromonosporales</taxon>
        <taxon>Micromonosporaceae</taxon>
        <taxon>Winogradskya</taxon>
    </lineage>
</organism>
<name>A0A919VUR9_9ACTN</name>
<dbReference type="Pfam" id="PF01740">
    <property type="entry name" value="STAS"/>
    <property type="match status" value="1"/>
</dbReference>
<dbReference type="CDD" id="cd07043">
    <property type="entry name" value="STAS_anti-anti-sigma_factors"/>
    <property type="match status" value="1"/>
</dbReference>
<feature type="region of interest" description="Disordered" evidence="1">
    <location>
        <begin position="128"/>
        <end position="154"/>
    </location>
</feature>
<feature type="compositionally biased region" description="Basic and acidic residues" evidence="1">
    <location>
        <begin position="134"/>
        <end position="154"/>
    </location>
</feature>
<protein>
    <recommendedName>
        <fullName evidence="2">STAS domain-containing protein</fullName>
    </recommendedName>
</protein>
<accession>A0A919VUR9</accession>
<gene>
    <name evidence="3" type="ORF">Aco04nite_19010</name>
</gene>
<evidence type="ECO:0000313" key="3">
    <source>
        <dbReference type="EMBL" id="GIM70198.1"/>
    </source>
</evidence>
<dbReference type="GO" id="GO:0043856">
    <property type="term" value="F:anti-sigma factor antagonist activity"/>
    <property type="evidence" value="ECO:0007669"/>
    <property type="project" value="TreeGrafter"/>
</dbReference>
<sequence length="154" mass="16683">MLVHVLQQSQRTVAVVRIGAGGDLRALPAATSGTARHVVVDLSSVRTVDAEGLALLVRVRQKVRQDHGGWLCLAAPSRLVLTVLHTMRLERAFPTFADTPAALAWLRRDGETEAPPPLWTGLADAQQELPGRGLGERRDGDRVKGDVESFLRPA</sequence>
<evidence type="ECO:0000256" key="1">
    <source>
        <dbReference type="SAM" id="MobiDB-lite"/>
    </source>
</evidence>
<dbReference type="PANTHER" id="PTHR33495">
    <property type="entry name" value="ANTI-SIGMA FACTOR ANTAGONIST TM_1081-RELATED-RELATED"/>
    <property type="match status" value="1"/>
</dbReference>
<reference evidence="3" key="1">
    <citation type="submission" date="2021-03" db="EMBL/GenBank/DDBJ databases">
        <title>Whole genome shotgun sequence of Actinoplanes consettensis NBRC 14913.</title>
        <authorList>
            <person name="Komaki H."/>
            <person name="Tamura T."/>
        </authorList>
    </citation>
    <scope>NUCLEOTIDE SEQUENCE</scope>
    <source>
        <strain evidence="3">NBRC 14913</strain>
    </source>
</reference>
<dbReference type="SUPFAM" id="SSF52091">
    <property type="entry name" value="SpoIIaa-like"/>
    <property type="match status" value="1"/>
</dbReference>
<proteinExistence type="predicted"/>
<feature type="domain" description="STAS" evidence="2">
    <location>
        <begin position="1"/>
        <end position="106"/>
    </location>
</feature>
<dbReference type="Gene3D" id="3.30.750.24">
    <property type="entry name" value="STAS domain"/>
    <property type="match status" value="1"/>
</dbReference>
<evidence type="ECO:0000259" key="2">
    <source>
        <dbReference type="PROSITE" id="PS50801"/>
    </source>
</evidence>
<comment type="caution">
    <text evidence="3">The sequence shown here is derived from an EMBL/GenBank/DDBJ whole genome shotgun (WGS) entry which is preliminary data.</text>
</comment>
<dbReference type="PROSITE" id="PS50801">
    <property type="entry name" value="STAS"/>
    <property type="match status" value="1"/>
</dbReference>
<dbReference type="EMBL" id="BOQP01000008">
    <property type="protein sequence ID" value="GIM70198.1"/>
    <property type="molecule type" value="Genomic_DNA"/>
</dbReference>
<dbReference type="InterPro" id="IPR002645">
    <property type="entry name" value="STAS_dom"/>
</dbReference>
<evidence type="ECO:0000313" key="4">
    <source>
        <dbReference type="Proteomes" id="UP000680865"/>
    </source>
</evidence>
<keyword evidence="4" id="KW-1185">Reference proteome</keyword>
<dbReference type="PANTHER" id="PTHR33495:SF2">
    <property type="entry name" value="ANTI-SIGMA FACTOR ANTAGONIST TM_1081-RELATED"/>
    <property type="match status" value="1"/>
</dbReference>
<dbReference type="AlphaFoldDB" id="A0A919VUR9"/>